<feature type="transmembrane region" description="Helical" evidence="2">
    <location>
        <begin position="44"/>
        <end position="66"/>
    </location>
</feature>
<dbReference type="EMBL" id="CAFBOS010000048">
    <property type="protein sequence ID" value="CAB4991223.1"/>
    <property type="molecule type" value="Genomic_DNA"/>
</dbReference>
<sequence length="672" mass="72996">MPSDESIETNPDPRVKVRLVALSFLMLFLELALIRWTGSNNIHLAYLTNFVLLASFLGIGIGFLRVRSGPDLFSWTPVALALLVTFVLAFPVTLTALEGPNQLEGAWGMAALPRWVSLGAIFFLTVAVMACVGHGVARTFVKFTPLEAYRFDILGSIAGILAFTLLAFLEMPPIVWGVVVCVLVTWLIGIRPRVAALVLILVLLTIESSAPHDRWSPYYKVTAKVFPEAVVGGTPTHDVLEISANNIPHQTAYPIDTLRQIQPFYFFPYRHIPTASLGRVLIVGAGNGNDVAVALAAGARHVDAVEIDPVVQSLGSRYHPEHPYQDPRVSVHINDGRAFIEQSNDTYDLIMFALPDSLALLSGQGSLRLENYLFTLQSMRTVKDHLAPGGTFAMYNYYESFLLDRYAATLERVYGATPCVEVGDALGGRQQAVITAGAGANVECASTWNGERVSSPTDDYPFPYLATRSIPSFYWHTLVLMLVASLVLIRTAGGPLRGMIRYGDLALMGAAFLLLETKNVVQFALLFGTTWLVNSLVFGGVLVSVYLAIEVARRWRLPQHRLLYAALLATLVVAWVVPQSSLLTLSPVPRFIAAVALAFAPIFLANLIFAQRFQDVGSSTTAFAANLLGAIVGGGLEYTALVTGYRFLLVVVAILYGLALVARPATSPMPAA</sequence>
<dbReference type="EMBL" id="CAEZYR010000031">
    <property type="protein sequence ID" value="CAB4739818.1"/>
    <property type="molecule type" value="Genomic_DNA"/>
</dbReference>
<feature type="transmembrane region" description="Helical" evidence="2">
    <location>
        <begin position="174"/>
        <end position="189"/>
    </location>
</feature>
<keyword evidence="2" id="KW-0812">Transmembrane</keyword>
<accession>A0A6J7JDY0</accession>
<keyword evidence="2" id="KW-1133">Transmembrane helix</keyword>
<dbReference type="SUPFAM" id="SSF53335">
    <property type="entry name" value="S-adenosyl-L-methionine-dependent methyltransferases"/>
    <property type="match status" value="1"/>
</dbReference>
<evidence type="ECO:0000313" key="4">
    <source>
        <dbReference type="EMBL" id="CAB4821526.1"/>
    </source>
</evidence>
<feature type="transmembrane region" description="Helical" evidence="2">
    <location>
        <begin position="117"/>
        <end position="137"/>
    </location>
</feature>
<evidence type="ECO:0000313" key="6">
    <source>
        <dbReference type="EMBL" id="CAB4991223.1"/>
    </source>
</evidence>
<dbReference type="Gene3D" id="3.40.50.150">
    <property type="entry name" value="Vaccinia Virus protein VP39"/>
    <property type="match status" value="1"/>
</dbReference>
<protein>
    <submittedName>
        <fullName evidence="5">Unannotated protein</fullName>
    </submittedName>
</protein>
<feature type="transmembrane region" description="Helical" evidence="2">
    <location>
        <begin position="19"/>
        <end position="38"/>
    </location>
</feature>
<keyword evidence="2" id="KW-0472">Membrane</keyword>
<feature type="transmembrane region" description="Helical" evidence="2">
    <location>
        <begin position="531"/>
        <end position="549"/>
    </location>
</feature>
<dbReference type="AlphaFoldDB" id="A0A6J7JDY0"/>
<proteinExistence type="predicted"/>
<reference evidence="5" key="1">
    <citation type="submission" date="2020-05" db="EMBL/GenBank/DDBJ databases">
        <authorList>
            <person name="Chiriac C."/>
            <person name="Salcher M."/>
            <person name="Ghai R."/>
            <person name="Kavagutti S V."/>
        </authorList>
    </citation>
    <scope>NUCLEOTIDE SEQUENCE</scope>
</reference>
<dbReference type="InterPro" id="IPR029063">
    <property type="entry name" value="SAM-dependent_MTases_sf"/>
</dbReference>
<gene>
    <name evidence="3" type="ORF">UFOPK2754_01082</name>
    <name evidence="4" type="ORF">UFOPK3139_00739</name>
    <name evidence="5" type="ORF">UFOPK3543_03280</name>
    <name evidence="6" type="ORF">UFOPK3967_01017</name>
</gene>
<dbReference type="PANTHER" id="PTHR43317">
    <property type="entry name" value="THERMOSPERMINE SYNTHASE ACAULIS5"/>
    <property type="match status" value="1"/>
</dbReference>
<feature type="transmembrane region" description="Helical" evidence="2">
    <location>
        <begin position="647"/>
        <end position="666"/>
    </location>
</feature>
<dbReference type="GO" id="GO:0006596">
    <property type="term" value="P:polyamine biosynthetic process"/>
    <property type="evidence" value="ECO:0007669"/>
    <property type="project" value="UniProtKB-KW"/>
</dbReference>
<feature type="transmembrane region" description="Helical" evidence="2">
    <location>
        <begin position="561"/>
        <end position="578"/>
    </location>
</feature>
<evidence type="ECO:0000256" key="2">
    <source>
        <dbReference type="SAM" id="Phobius"/>
    </source>
</evidence>
<evidence type="ECO:0000313" key="5">
    <source>
        <dbReference type="EMBL" id="CAB4941426.1"/>
    </source>
</evidence>
<dbReference type="EMBL" id="CAFBMH010000239">
    <property type="protein sequence ID" value="CAB4941426.1"/>
    <property type="molecule type" value="Genomic_DNA"/>
</dbReference>
<feature type="transmembrane region" description="Helical" evidence="2">
    <location>
        <begin position="78"/>
        <end position="97"/>
    </location>
</feature>
<dbReference type="Pfam" id="PF01564">
    <property type="entry name" value="Spermine_synth"/>
    <property type="match status" value="1"/>
</dbReference>
<feature type="transmembrane region" description="Helical" evidence="2">
    <location>
        <begin position="473"/>
        <end position="493"/>
    </location>
</feature>
<evidence type="ECO:0000313" key="3">
    <source>
        <dbReference type="EMBL" id="CAB4739818.1"/>
    </source>
</evidence>
<organism evidence="5">
    <name type="scientific">freshwater metagenome</name>
    <dbReference type="NCBI Taxonomy" id="449393"/>
    <lineage>
        <taxon>unclassified sequences</taxon>
        <taxon>metagenomes</taxon>
        <taxon>ecological metagenomes</taxon>
    </lineage>
</organism>
<name>A0A6J7JDY0_9ZZZZ</name>
<dbReference type="EMBL" id="CAFABA010000020">
    <property type="protein sequence ID" value="CAB4821526.1"/>
    <property type="molecule type" value="Genomic_DNA"/>
</dbReference>
<feature type="transmembrane region" description="Helical" evidence="2">
    <location>
        <begin position="622"/>
        <end position="641"/>
    </location>
</feature>
<feature type="transmembrane region" description="Helical" evidence="2">
    <location>
        <begin position="590"/>
        <end position="610"/>
    </location>
</feature>
<feature type="transmembrane region" description="Helical" evidence="2">
    <location>
        <begin position="149"/>
        <end position="168"/>
    </location>
</feature>
<keyword evidence="1" id="KW-0620">Polyamine biosynthesis</keyword>
<dbReference type="CDD" id="cd02440">
    <property type="entry name" value="AdoMet_MTases"/>
    <property type="match status" value="1"/>
</dbReference>
<evidence type="ECO:0000256" key="1">
    <source>
        <dbReference type="ARBA" id="ARBA00023115"/>
    </source>
</evidence>
<dbReference type="PANTHER" id="PTHR43317:SF3">
    <property type="entry name" value="BLR2883 PROTEIN"/>
    <property type="match status" value="1"/>
</dbReference>